<dbReference type="EMBL" id="JOKH01000002">
    <property type="protein sequence ID" value="KEQ18462.1"/>
    <property type="molecule type" value="Genomic_DNA"/>
</dbReference>
<evidence type="ECO:0000313" key="1">
    <source>
        <dbReference type="EMBL" id="KEQ18462.1"/>
    </source>
</evidence>
<evidence type="ECO:0000313" key="2">
    <source>
        <dbReference type="Proteomes" id="UP000028073"/>
    </source>
</evidence>
<dbReference type="PANTHER" id="PTHR18964">
    <property type="entry name" value="ROK (REPRESSOR, ORF, KINASE) FAMILY"/>
    <property type="match status" value="1"/>
</dbReference>
<name>A0A081NJ39_9GAMM</name>
<organism evidence="1 2">
    <name type="scientific">Endozoicomonas numazuensis</name>
    <dbReference type="NCBI Taxonomy" id="1137799"/>
    <lineage>
        <taxon>Bacteria</taxon>
        <taxon>Pseudomonadati</taxon>
        <taxon>Pseudomonadota</taxon>
        <taxon>Gammaproteobacteria</taxon>
        <taxon>Oceanospirillales</taxon>
        <taxon>Endozoicomonadaceae</taxon>
        <taxon>Endozoicomonas</taxon>
    </lineage>
</organism>
<dbReference type="STRING" id="1137799.GZ78_13315"/>
<gene>
    <name evidence="1" type="ORF">GZ78_13315</name>
</gene>
<dbReference type="PANTHER" id="PTHR18964:SF170">
    <property type="entry name" value="SUGAR KINASE"/>
    <property type="match status" value="1"/>
</dbReference>
<proteinExistence type="predicted"/>
<dbReference type="InterPro" id="IPR043129">
    <property type="entry name" value="ATPase_NBD"/>
</dbReference>
<dbReference type="SUPFAM" id="SSF53067">
    <property type="entry name" value="Actin-like ATPase domain"/>
    <property type="match status" value="1"/>
</dbReference>
<evidence type="ECO:0008006" key="3">
    <source>
        <dbReference type="Google" id="ProtNLM"/>
    </source>
</evidence>
<dbReference type="OrthoDB" id="8595273at2"/>
<dbReference type="Proteomes" id="UP000028073">
    <property type="component" value="Unassembled WGS sequence"/>
</dbReference>
<dbReference type="AlphaFoldDB" id="A0A081NJ39"/>
<dbReference type="CDD" id="cd24152">
    <property type="entry name" value="ASKHA_NBD_ROK-like"/>
    <property type="match status" value="1"/>
</dbReference>
<dbReference type="Gene3D" id="3.30.420.40">
    <property type="match status" value="2"/>
</dbReference>
<protein>
    <recommendedName>
        <fullName evidence="3">ROK family transcriptional regulator</fullName>
    </recommendedName>
</protein>
<dbReference type="eggNOG" id="COG1940">
    <property type="taxonomic scope" value="Bacteria"/>
</dbReference>
<accession>A0A081NJ39</accession>
<dbReference type="RefSeq" id="WP_034835818.1">
    <property type="nucleotide sequence ID" value="NZ_JOKH01000002.1"/>
</dbReference>
<dbReference type="InterPro" id="IPR000600">
    <property type="entry name" value="ROK"/>
</dbReference>
<dbReference type="Pfam" id="PF00480">
    <property type="entry name" value="ROK"/>
    <property type="match status" value="1"/>
</dbReference>
<comment type="caution">
    <text evidence="1">The sequence shown here is derived from an EMBL/GenBank/DDBJ whole genome shotgun (WGS) entry which is preliminary data.</text>
</comment>
<sequence>MYLSIDLGGTFVKYGVLDEQGSIELKDKFPTPQGDIDQLYGEISRVFADVSETFEIKGLAISAPGAVTDDGLIKGVSAIPCIHGPNIREDLQNRFNVPVAMENDANCAALAEVRAGSAKDYNDVLFVVCGTGVGGAVIKDGQLHKGKHLLGGEFGMLVQYDHEQKCMASYSWLASTGNMVRRASEKLNRELSGQNVFELAESGNQTCQEEVEAFYSHLSVLLTNLQCVYDPELIVVSGGITERPQFGEELKSALSTINTMRDSLSIETEVTVAQHRNDANLLGAFFNLKDKIEKSERC</sequence>
<reference evidence="1 2" key="1">
    <citation type="submission" date="2014-06" db="EMBL/GenBank/DDBJ databases">
        <title>Whole Genome Sequences of Three Symbiotic Endozoicomonas Bacteria.</title>
        <authorList>
            <person name="Neave M.J."/>
            <person name="Apprill A."/>
            <person name="Voolstra C.R."/>
        </authorList>
    </citation>
    <scope>NUCLEOTIDE SEQUENCE [LARGE SCALE GENOMIC DNA]</scope>
    <source>
        <strain evidence="1 2">DSM 25634</strain>
    </source>
</reference>
<keyword evidence="2" id="KW-1185">Reference proteome</keyword>